<dbReference type="PANTHER" id="PTHR24231">
    <property type="entry name" value="PURINOCEPTOR-RELATED G-PROTEIN COUPLED RECEPTOR"/>
    <property type="match status" value="1"/>
</dbReference>
<keyword evidence="12" id="KW-1185">Reference proteome</keyword>
<evidence type="ECO:0000256" key="3">
    <source>
        <dbReference type="ARBA" id="ARBA00022692"/>
    </source>
</evidence>
<feature type="transmembrane region" description="Helical" evidence="9">
    <location>
        <begin position="127"/>
        <end position="151"/>
    </location>
</feature>
<proteinExistence type="predicted"/>
<protein>
    <recommendedName>
        <fullName evidence="10">G-protein coupled receptors family 1 profile domain-containing protein</fullName>
    </recommendedName>
</protein>
<feature type="transmembrane region" description="Helical" evidence="9">
    <location>
        <begin position="7"/>
        <end position="31"/>
    </location>
</feature>
<keyword evidence="5" id="KW-0297">G-protein coupled receptor</keyword>
<reference evidence="11" key="1">
    <citation type="submission" date="2025-08" db="UniProtKB">
        <authorList>
            <consortium name="Ensembl"/>
        </authorList>
    </citation>
    <scope>IDENTIFICATION</scope>
</reference>
<keyword evidence="8" id="KW-0807">Transducer</keyword>
<dbReference type="Proteomes" id="UP000472261">
    <property type="component" value="Unplaced"/>
</dbReference>
<dbReference type="Pfam" id="PF00001">
    <property type="entry name" value="7tm_1"/>
    <property type="match status" value="1"/>
</dbReference>
<keyword evidence="2" id="KW-1003">Cell membrane</keyword>
<evidence type="ECO:0000256" key="1">
    <source>
        <dbReference type="ARBA" id="ARBA00004651"/>
    </source>
</evidence>
<keyword evidence="6 9" id="KW-0472">Membrane</keyword>
<dbReference type="OMA" id="TVCMDHI"/>
<dbReference type="Ensembl" id="ENSPCLT00000004722.1">
    <property type="protein sequence ID" value="ENSPCLP00000003438.1"/>
    <property type="gene ID" value="ENSPCLG00000002955.1"/>
</dbReference>
<feature type="transmembrane region" description="Helical" evidence="9">
    <location>
        <begin position="51"/>
        <end position="75"/>
    </location>
</feature>
<keyword evidence="4 9" id="KW-1133">Transmembrane helix</keyword>
<dbReference type="GO" id="GO:0005886">
    <property type="term" value="C:plasma membrane"/>
    <property type="evidence" value="ECO:0007669"/>
    <property type="project" value="UniProtKB-SubCell"/>
</dbReference>
<evidence type="ECO:0000256" key="8">
    <source>
        <dbReference type="ARBA" id="ARBA00023224"/>
    </source>
</evidence>
<feature type="transmembrane region" description="Helical" evidence="9">
    <location>
        <begin position="87"/>
        <end position="107"/>
    </location>
</feature>
<feature type="transmembrane region" description="Helical" evidence="9">
    <location>
        <begin position="225"/>
        <end position="243"/>
    </location>
</feature>
<evidence type="ECO:0000256" key="5">
    <source>
        <dbReference type="ARBA" id="ARBA00023040"/>
    </source>
</evidence>
<keyword evidence="7" id="KW-0675">Receptor</keyword>
<accession>A0A669PAN6</accession>
<evidence type="ECO:0000256" key="9">
    <source>
        <dbReference type="SAM" id="Phobius"/>
    </source>
</evidence>
<name>A0A669PAN6_PHACC</name>
<comment type="subcellular location">
    <subcellularLocation>
        <location evidence="1">Cell membrane</location>
        <topology evidence="1">Multi-pass membrane protein</topology>
    </subcellularLocation>
</comment>
<feature type="transmembrane region" description="Helical" evidence="9">
    <location>
        <begin position="172"/>
        <end position="192"/>
    </location>
</feature>
<dbReference type="Gene3D" id="1.20.1070.10">
    <property type="entry name" value="Rhodopsin 7-helix transmembrane proteins"/>
    <property type="match status" value="1"/>
</dbReference>
<evidence type="ECO:0000256" key="4">
    <source>
        <dbReference type="ARBA" id="ARBA00022989"/>
    </source>
</evidence>
<dbReference type="InterPro" id="IPR017452">
    <property type="entry name" value="GPCR_Rhodpsn_7TM"/>
</dbReference>
<dbReference type="PANTHER" id="PTHR24231:SF38">
    <property type="entry name" value="G-PROTEIN COUPLED RECEPTORS FAMILY 1 PROFILE DOMAIN-CONTAINING PROTEIN"/>
    <property type="match status" value="1"/>
</dbReference>
<evidence type="ECO:0000313" key="11">
    <source>
        <dbReference type="Ensembl" id="ENSPCLP00000003438.1"/>
    </source>
</evidence>
<dbReference type="GO" id="GO:0004930">
    <property type="term" value="F:G protein-coupled receptor activity"/>
    <property type="evidence" value="ECO:0007669"/>
    <property type="project" value="UniProtKB-KW"/>
</dbReference>
<organism evidence="11 12">
    <name type="scientific">Phasianus colchicus</name>
    <name type="common">Common pheasant</name>
    <dbReference type="NCBI Taxonomy" id="9054"/>
    <lineage>
        <taxon>Eukaryota</taxon>
        <taxon>Metazoa</taxon>
        <taxon>Chordata</taxon>
        <taxon>Craniata</taxon>
        <taxon>Vertebrata</taxon>
        <taxon>Euteleostomi</taxon>
        <taxon>Archelosauria</taxon>
        <taxon>Archosauria</taxon>
        <taxon>Dinosauria</taxon>
        <taxon>Saurischia</taxon>
        <taxon>Theropoda</taxon>
        <taxon>Coelurosauria</taxon>
        <taxon>Aves</taxon>
        <taxon>Neognathae</taxon>
        <taxon>Galloanserae</taxon>
        <taxon>Galliformes</taxon>
        <taxon>Phasianidae</taxon>
        <taxon>Phasianinae</taxon>
        <taxon>Phasianus</taxon>
    </lineage>
</organism>
<dbReference type="AlphaFoldDB" id="A0A669PAN6"/>
<reference evidence="11" key="2">
    <citation type="submission" date="2025-09" db="UniProtKB">
        <authorList>
            <consortium name="Ensembl"/>
        </authorList>
    </citation>
    <scope>IDENTIFICATION</scope>
</reference>
<evidence type="ECO:0000256" key="2">
    <source>
        <dbReference type="ARBA" id="ARBA00022475"/>
    </source>
</evidence>
<feature type="transmembrane region" description="Helical" evidence="9">
    <location>
        <begin position="264"/>
        <end position="291"/>
    </location>
</feature>
<keyword evidence="3 9" id="KW-0812">Transmembrane</keyword>
<evidence type="ECO:0000256" key="7">
    <source>
        <dbReference type="ARBA" id="ARBA00023170"/>
    </source>
</evidence>
<evidence type="ECO:0000259" key="10">
    <source>
        <dbReference type="PROSITE" id="PS50262"/>
    </source>
</evidence>
<dbReference type="PRINTS" id="PR01157">
    <property type="entry name" value="P2YPURNOCPTR"/>
</dbReference>
<dbReference type="InterPro" id="IPR000276">
    <property type="entry name" value="GPCR_Rhodpsn"/>
</dbReference>
<dbReference type="SUPFAM" id="SSF81321">
    <property type="entry name" value="Family A G protein-coupled receptor-like"/>
    <property type="match status" value="1"/>
</dbReference>
<dbReference type="PROSITE" id="PS50262">
    <property type="entry name" value="G_PROTEIN_RECEP_F1_2"/>
    <property type="match status" value="1"/>
</dbReference>
<evidence type="ECO:0000313" key="12">
    <source>
        <dbReference type="Proteomes" id="UP000472261"/>
    </source>
</evidence>
<dbReference type="PRINTS" id="PR00237">
    <property type="entry name" value="GPCRRHODOPSN"/>
</dbReference>
<sequence>MPFFPHFLIVNSIYLATILNLLVCFSPSGLFHGKMTNDTCTIFICNSHPKLEWYCYLLILVCLFTLIVGFLGNILALRHYVYCVKTWTTNSIFLFNLALCDLTWILMAPFSVYHSLQKSDNYLSQTFFYIVRLFFSINIYGSVYFLTLISFDRYLGAVHPITSLTWWNKGKAMFCTAAVWIFIVLASVPEIFCTIEAGRQHDNKNSQDDIGENLQFEVPFVLSKIVLRFLIPVTVIFTCYMLTLKALLQLCKRQQRRNRIVRPLLLISAAMIVFAVSFTPYHITMMVIIIYKACCQPSSESISTLMVVYQITEIICSINSCLDPIIFTVRTLLIKTAQCHTSPSRVIRRSPSIYRQSSFTFNYVLSS</sequence>
<dbReference type="CDD" id="cd14982">
    <property type="entry name" value="7tmA_purinoceptor-like"/>
    <property type="match status" value="1"/>
</dbReference>
<evidence type="ECO:0000256" key="6">
    <source>
        <dbReference type="ARBA" id="ARBA00023136"/>
    </source>
</evidence>
<feature type="domain" description="G-protein coupled receptors family 1 profile" evidence="10">
    <location>
        <begin position="72"/>
        <end position="327"/>
    </location>
</feature>